<accession>A0A2T7Q0B3</accession>
<evidence type="ECO:0000313" key="1">
    <source>
        <dbReference type="EMBL" id="PVD39112.1"/>
    </source>
</evidence>
<comment type="caution">
    <text evidence="1">The sequence shown here is derived from an EMBL/GenBank/DDBJ whole genome shotgun (WGS) entry which is preliminary data.</text>
</comment>
<dbReference type="Proteomes" id="UP000245119">
    <property type="component" value="Linkage Group LG1"/>
</dbReference>
<proteinExistence type="predicted"/>
<evidence type="ECO:0000313" key="2">
    <source>
        <dbReference type="Proteomes" id="UP000245119"/>
    </source>
</evidence>
<organism evidence="1 2">
    <name type="scientific">Pomacea canaliculata</name>
    <name type="common">Golden apple snail</name>
    <dbReference type="NCBI Taxonomy" id="400727"/>
    <lineage>
        <taxon>Eukaryota</taxon>
        <taxon>Metazoa</taxon>
        <taxon>Spiralia</taxon>
        <taxon>Lophotrochozoa</taxon>
        <taxon>Mollusca</taxon>
        <taxon>Gastropoda</taxon>
        <taxon>Caenogastropoda</taxon>
        <taxon>Architaenioglossa</taxon>
        <taxon>Ampullarioidea</taxon>
        <taxon>Ampullariidae</taxon>
        <taxon>Pomacea</taxon>
    </lineage>
</organism>
<dbReference type="AlphaFoldDB" id="A0A2T7Q0B3"/>
<protein>
    <submittedName>
        <fullName evidence="1">Uncharacterized protein</fullName>
    </submittedName>
</protein>
<keyword evidence="2" id="KW-1185">Reference proteome</keyword>
<sequence length="59" mass="6925">MVLLLWWKVEQQTPQPRHFEDRQIANLTKFPRVVSRIAECSVGRPKRDKMFQPVATSSS</sequence>
<reference evidence="1 2" key="1">
    <citation type="submission" date="2018-04" db="EMBL/GenBank/DDBJ databases">
        <title>The genome of golden apple snail Pomacea canaliculata provides insight into stress tolerance and invasive adaptation.</title>
        <authorList>
            <person name="Liu C."/>
            <person name="Liu B."/>
            <person name="Ren Y."/>
            <person name="Zhang Y."/>
            <person name="Wang H."/>
            <person name="Li S."/>
            <person name="Jiang F."/>
            <person name="Yin L."/>
            <person name="Zhang G."/>
            <person name="Qian W."/>
            <person name="Fan W."/>
        </authorList>
    </citation>
    <scope>NUCLEOTIDE SEQUENCE [LARGE SCALE GENOMIC DNA]</scope>
    <source>
        <strain evidence="1">SZHN2017</strain>
        <tissue evidence="1">Muscle</tissue>
    </source>
</reference>
<name>A0A2T7Q0B3_POMCA</name>
<dbReference type="EMBL" id="PZQS01000001">
    <property type="protein sequence ID" value="PVD39112.1"/>
    <property type="molecule type" value="Genomic_DNA"/>
</dbReference>
<gene>
    <name evidence="1" type="ORF">C0Q70_01740</name>
</gene>